<dbReference type="InterPro" id="IPR036866">
    <property type="entry name" value="RibonucZ/Hydroxyglut_hydro"/>
</dbReference>
<accession>A0AAE0BNL8</accession>
<organism evidence="12 13">
    <name type="scientific">Cymbomonas tetramitiformis</name>
    <dbReference type="NCBI Taxonomy" id="36881"/>
    <lineage>
        <taxon>Eukaryota</taxon>
        <taxon>Viridiplantae</taxon>
        <taxon>Chlorophyta</taxon>
        <taxon>Pyramimonadophyceae</taxon>
        <taxon>Pyramimonadales</taxon>
        <taxon>Pyramimonadaceae</taxon>
        <taxon>Cymbomonas</taxon>
    </lineage>
</organism>
<dbReference type="PANTHER" id="PTHR11635">
    <property type="entry name" value="CAMP-DEPENDENT PROTEIN KINASE REGULATORY CHAIN"/>
    <property type="match status" value="1"/>
</dbReference>
<evidence type="ECO:0000256" key="8">
    <source>
        <dbReference type="ARBA" id="ARBA00022842"/>
    </source>
</evidence>
<keyword evidence="5" id="KW-0677">Repeat</keyword>
<dbReference type="SUPFAM" id="SSF56281">
    <property type="entry name" value="Metallo-hydrolase/oxidoreductase"/>
    <property type="match status" value="1"/>
</dbReference>
<keyword evidence="8" id="KW-0460">Magnesium</keyword>
<protein>
    <recommendedName>
        <fullName evidence="11">Cyclic nucleotide-binding domain-containing protein</fullName>
    </recommendedName>
</protein>
<evidence type="ECO:0000256" key="4">
    <source>
        <dbReference type="ARBA" id="ARBA00022723"/>
    </source>
</evidence>
<keyword evidence="13" id="KW-1185">Reference proteome</keyword>
<dbReference type="GO" id="GO:0004862">
    <property type="term" value="F:cAMP-dependent protein kinase inhibitor activity"/>
    <property type="evidence" value="ECO:0007669"/>
    <property type="project" value="TreeGrafter"/>
</dbReference>
<evidence type="ECO:0000256" key="9">
    <source>
        <dbReference type="ARBA" id="ARBA00061002"/>
    </source>
</evidence>
<evidence type="ECO:0000259" key="11">
    <source>
        <dbReference type="PROSITE" id="PS50042"/>
    </source>
</evidence>
<dbReference type="SUPFAM" id="SSF51206">
    <property type="entry name" value="cAMP-binding domain-like"/>
    <property type="match status" value="2"/>
</dbReference>
<dbReference type="InterPro" id="IPR000595">
    <property type="entry name" value="cNMP-bd_dom"/>
</dbReference>
<evidence type="ECO:0000313" key="12">
    <source>
        <dbReference type="EMBL" id="KAK3238872.1"/>
    </source>
</evidence>
<dbReference type="Pfam" id="PF23023">
    <property type="entry name" value="Anti-Pycsar_Apyc1"/>
    <property type="match status" value="1"/>
</dbReference>
<dbReference type="InterPro" id="IPR018490">
    <property type="entry name" value="cNMP-bd_dom_sf"/>
</dbReference>
<evidence type="ECO:0000256" key="10">
    <source>
        <dbReference type="SAM" id="MobiDB-lite"/>
    </source>
</evidence>
<evidence type="ECO:0000256" key="6">
    <source>
        <dbReference type="ARBA" id="ARBA00022741"/>
    </source>
</evidence>
<dbReference type="SMART" id="SM00849">
    <property type="entry name" value="Lactamase_B"/>
    <property type="match status" value="1"/>
</dbReference>
<dbReference type="InterPro" id="IPR050503">
    <property type="entry name" value="cAMP-dep_PK_reg_su-like"/>
</dbReference>
<feature type="compositionally biased region" description="Basic and acidic residues" evidence="10">
    <location>
        <begin position="51"/>
        <end position="75"/>
    </location>
</feature>
<reference evidence="12 13" key="1">
    <citation type="journal article" date="2015" name="Genome Biol. Evol.">
        <title>Comparative Genomics of a Bacterivorous Green Alga Reveals Evolutionary Causalities and Consequences of Phago-Mixotrophic Mode of Nutrition.</title>
        <authorList>
            <person name="Burns J.A."/>
            <person name="Paasch A."/>
            <person name="Narechania A."/>
            <person name="Kim E."/>
        </authorList>
    </citation>
    <scope>NUCLEOTIDE SEQUENCE [LARGE SCALE GENOMIC DNA]</scope>
    <source>
        <strain evidence="12 13">PLY_AMNH</strain>
    </source>
</reference>
<dbReference type="GO" id="GO:0046872">
    <property type="term" value="F:metal ion binding"/>
    <property type="evidence" value="ECO:0007669"/>
    <property type="project" value="UniProtKB-KW"/>
</dbReference>
<keyword evidence="4" id="KW-0479">Metal-binding</keyword>
<dbReference type="Gene3D" id="2.60.120.10">
    <property type="entry name" value="Jelly Rolls"/>
    <property type="match status" value="2"/>
</dbReference>
<dbReference type="PROSITE" id="PS50042">
    <property type="entry name" value="CNMP_BINDING_3"/>
    <property type="match status" value="2"/>
</dbReference>
<evidence type="ECO:0000313" key="13">
    <source>
        <dbReference type="Proteomes" id="UP001190700"/>
    </source>
</evidence>
<dbReference type="CDD" id="cd00038">
    <property type="entry name" value="CAP_ED"/>
    <property type="match status" value="2"/>
</dbReference>
<keyword evidence="3" id="KW-0963">Cytoplasm</keyword>
<evidence type="ECO:0000256" key="3">
    <source>
        <dbReference type="ARBA" id="ARBA00022490"/>
    </source>
</evidence>
<dbReference type="GO" id="GO:0005952">
    <property type="term" value="C:cAMP-dependent protein kinase complex"/>
    <property type="evidence" value="ECO:0007669"/>
    <property type="project" value="InterPro"/>
</dbReference>
<dbReference type="Gene3D" id="3.60.15.10">
    <property type="entry name" value="Ribonuclease Z/Hydroxyacylglutathione hydrolase-like"/>
    <property type="match status" value="1"/>
</dbReference>
<keyword evidence="7" id="KW-0378">Hydrolase</keyword>
<dbReference type="AlphaFoldDB" id="A0AAE0BNL8"/>
<feature type="compositionally biased region" description="Polar residues" evidence="10">
    <location>
        <begin position="31"/>
        <end position="49"/>
    </location>
</feature>
<dbReference type="PANTHER" id="PTHR11635:SF152">
    <property type="entry name" value="CAMP-DEPENDENT PROTEIN KINASE TYPE I REGULATORY SUBUNIT-RELATED"/>
    <property type="match status" value="1"/>
</dbReference>
<name>A0AAE0BNL8_9CHLO</name>
<feature type="region of interest" description="Disordered" evidence="10">
    <location>
        <begin position="1"/>
        <end position="75"/>
    </location>
</feature>
<dbReference type="GO" id="GO:0016787">
    <property type="term" value="F:hydrolase activity"/>
    <property type="evidence" value="ECO:0007669"/>
    <property type="project" value="UniProtKB-KW"/>
</dbReference>
<feature type="domain" description="Cyclic nucleotide-binding" evidence="11">
    <location>
        <begin position="798"/>
        <end position="915"/>
    </location>
</feature>
<dbReference type="CDD" id="cd07738">
    <property type="entry name" value="DdPDE5-like_MBL-fold"/>
    <property type="match status" value="1"/>
</dbReference>
<dbReference type="Pfam" id="PF00027">
    <property type="entry name" value="cNMP_binding"/>
    <property type="match status" value="2"/>
</dbReference>
<dbReference type="SMART" id="SM00100">
    <property type="entry name" value="cNMP"/>
    <property type="match status" value="2"/>
</dbReference>
<comment type="subcellular location">
    <subcellularLocation>
        <location evidence="2">Cytoplasm</location>
    </subcellularLocation>
</comment>
<feature type="region of interest" description="Disordered" evidence="10">
    <location>
        <begin position="122"/>
        <end position="154"/>
    </location>
</feature>
<dbReference type="EMBL" id="LGRX02034085">
    <property type="protein sequence ID" value="KAK3238872.1"/>
    <property type="molecule type" value="Genomic_DNA"/>
</dbReference>
<keyword evidence="6" id="KW-0547">Nucleotide-binding</keyword>
<sequence>MGCGISQEIGAPAHKGTAVSEARQAGKETVPANTSEAPPQTTLRENTLNLDDGKPIKVTDTPDKATLSPKREKQISTDSKMLRRNIRQNSYFQKTQALKIDSEIHRARRHIEIFRAQLEKNDKVLEEDTGTPRDGSPEKGTPGPEGAKPLPKQGLVNKKMKRVYHATRHSIDSFSPVVISLPRGGMYAKTSAGPIQVGLPPETIKDCMSLGLELPRYYVLPKERFDKRAGINIAEFEFPAYFNFFVKRSKVCLIVTEEDEDCIRRVFQETLFGPVDANEFLHEEYTTDEGRARQADLAKELGYFRMNPFKPDEKMEIDTLIDFVHFDSGGVARLTDKKVSIEVHSKYDGYVIKEKSLEIEEDDFREVARVSDIVDLPSHIYNMNECLEDFAVPQFGATFLGTSHGFDANGTTTGFVLWMGGRGIMVDPPPNSGAILHTQGIPARMIDAIILTHCHADHDAGTFQKILQEHRVTVLATETIMSSFLRKYSALCDLDEDLMNSLFNFQPVTQDQPVKIHGGQIRFFYTLHAIPCCAFQAEFGGKKLIYSGDTCYIPERINAMHEKGVINAGRRDQLINFDFTSDVILHEAGVPPLHTPATELAKLPEDVKERLYCVHVGVANFPFDSGLKIASCGTENTVVIPVDQTIETNGVDNSSIEMLDLIGSLDIFRDLPVSKARDIFQSVKHETYGKGADILKIGDAGKKFFIIEKGHVLVRSTSSSGQAVERFYGIGDYFGEISLMTGVQHQSSYSARTDVQCLTLDKLEFMKLIRGTDIQRRIKSIDNSVLEELWNAINSNSVLLRLTESQKTGLQAILKKHEYREGDIIWAKDDVCKFGILVSKGAVEFSDQTVAPFGPGAWIAEVECLLNKYEDMPLAFTLRAKTACTVFRGNKLDIYNYLLYNPGLLMMMTGTFFME</sequence>
<comment type="similarity">
    <text evidence="9">Belongs to the metallo-beta-lactamase superfamily. cNMP phosphodiesterase family.</text>
</comment>
<dbReference type="InterPro" id="IPR001279">
    <property type="entry name" value="Metallo-B-lactamas"/>
</dbReference>
<proteinExistence type="inferred from homology"/>
<evidence type="ECO:0000256" key="5">
    <source>
        <dbReference type="ARBA" id="ARBA00022737"/>
    </source>
</evidence>
<dbReference type="FunFam" id="3.60.15.10:FF:000029">
    <property type="entry name" value="Cyclic nucleotide-binding domain protein"/>
    <property type="match status" value="1"/>
</dbReference>
<dbReference type="GO" id="GO:0030552">
    <property type="term" value="F:cAMP binding"/>
    <property type="evidence" value="ECO:0007669"/>
    <property type="project" value="TreeGrafter"/>
</dbReference>
<evidence type="ECO:0000256" key="7">
    <source>
        <dbReference type="ARBA" id="ARBA00022801"/>
    </source>
</evidence>
<comment type="cofactor">
    <cofactor evidence="1">
        <name>Mg(2+)</name>
        <dbReference type="ChEBI" id="CHEBI:18420"/>
    </cofactor>
</comment>
<gene>
    <name evidence="12" type="ORF">CYMTET_51166</name>
</gene>
<dbReference type="GO" id="GO:0034236">
    <property type="term" value="F:protein kinase A catalytic subunit binding"/>
    <property type="evidence" value="ECO:0007669"/>
    <property type="project" value="TreeGrafter"/>
</dbReference>
<dbReference type="GO" id="GO:0005829">
    <property type="term" value="C:cytosol"/>
    <property type="evidence" value="ECO:0007669"/>
    <property type="project" value="TreeGrafter"/>
</dbReference>
<dbReference type="Proteomes" id="UP001190700">
    <property type="component" value="Unassembled WGS sequence"/>
</dbReference>
<feature type="domain" description="Cyclic nucleotide-binding" evidence="11">
    <location>
        <begin position="667"/>
        <end position="777"/>
    </location>
</feature>
<evidence type="ECO:0000256" key="1">
    <source>
        <dbReference type="ARBA" id="ARBA00001946"/>
    </source>
</evidence>
<dbReference type="InterPro" id="IPR014710">
    <property type="entry name" value="RmlC-like_jellyroll"/>
</dbReference>
<comment type="caution">
    <text evidence="12">The sequence shown here is derived from an EMBL/GenBank/DDBJ whole genome shotgun (WGS) entry which is preliminary data.</text>
</comment>
<evidence type="ECO:0000256" key="2">
    <source>
        <dbReference type="ARBA" id="ARBA00004496"/>
    </source>
</evidence>